<dbReference type="AlphaFoldDB" id="A0A5B7H1H1"/>
<feature type="region of interest" description="Disordered" evidence="1">
    <location>
        <begin position="144"/>
        <end position="272"/>
    </location>
</feature>
<feature type="region of interest" description="Disordered" evidence="1">
    <location>
        <begin position="1"/>
        <end position="122"/>
    </location>
</feature>
<feature type="compositionally biased region" description="Low complexity" evidence="1">
    <location>
        <begin position="72"/>
        <end position="84"/>
    </location>
</feature>
<evidence type="ECO:0000313" key="3">
    <source>
        <dbReference type="Proteomes" id="UP000324222"/>
    </source>
</evidence>
<name>A0A5B7H1H1_PORTR</name>
<protein>
    <submittedName>
        <fullName evidence="2">Uncharacterized protein</fullName>
    </submittedName>
</protein>
<evidence type="ECO:0000256" key="1">
    <source>
        <dbReference type="SAM" id="MobiDB-lite"/>
    </source>
</evidence>
<comment type="caution">
    <text evidence="2">The sequence shown here is derived from an EMBL/GenBank/DDBJ whole genome shotgun (WGS) entry which is preliminary data.</text>
</comment>
<feature type="compositionally biased region" description="Pro residues" evidence="1">
    <location>
        <begin position="231"/>
        <end position="243"/>
    </location>
</feature>
<organism evidence="2 3">
    <name type="scientific">Portunus trituberculatus</name>
    <name type="common">Swimming crab</name>
    <name type="synonym">Neptunus trituberculatus</name>
    <dbReference type="NCBI Taxonomy" id="210409"/>
    <lineage>
        <taxon>Eukaryota</taxon>
        <taxon>Metazoa</taxon>
        <taxon>Ecdysozoa</taxon>
        <taxon>Arthropoda</taxon>
        <taxon>Crustacea</taxon>
        <taxon>Multicrustacea</taxon>
        <taxon>Malacostraca</taxon>
        <taxon>Eumalacostraca</taxon>
        <taxon>Eucarida</taxon>
        <taxon>Decapoda</taxon>
        <taxon>Pleocyemata</taxon>
        <taxon>Brachyura</taxon>
        <taxon>Eubrachyura</taxon>
        <taxon>Portunoidea</taxon>
        <taxon>Portunidae</taxon>
        <taxon>Portuninae</taxon>
        <taxon>Portunus</taxon>
    </lineage>
</organism>
<reference evidence="2 3" key="1">
    <citation type="submission" date="2019-05" db="EMBL/GenBank/DDBJ databases">
        <title>Another draft genome of Portunus trituberculatus and its Hox gene families provides insights of decapod evolution.</title>
        <authorList>
            <person name="Jeong J.-H."/>
            <person name="Song I."/>
            <person name="Kim S."/>
            <person name="Choi T."/>
            <person name="Kim D."/>
            <person name="Ryu S."/>
            <person name="Kim W."/>
        </authorList>
    </citation>
    <scope>NUCLEOTIDE SEQUENCE [LARGE SCALE GENOMIC DNA]</scope>
    <source>
        <tissue evidence="2">Muscle</tissue>
    </source>
</reference>
<keyword evidence="3" id="KW-1185">Reference proteome</keyword>
<dbReference type="EMBL" id="VSRR010021220">
    <property type="protein sequence ID" value="MPC63749.1"/>
    <property type="molecule type" value="Genomic_DNA"/>
</dbReference>
<feature type="compositionally biased region" description="Low complexity" evidence="1">
    <location>
        <begin position="43"/>
        <end position="54"/>
    </location>
</feature>
<gene>
    <name evidence="2" type="ORF">E2C01_057852</name>
</gene>
<dbReference type="Proteomes" id="UP000324222">
    <property type="component" value="Unassembled WGS sequence"/>
</dbReference>
<accession>A0A5B7H1H1</accession>
<feature type="compositionally biased region" description="Basic residues" evidence="1">
    <location>
        <begin position="258"/>
        <end position="268"/>
    </location>
</feature>
<proteinExistence type="predicted"/>
<feature type="compositionally biased region" description="Basic and acidic residues" evidence="1">
    <location>
        <begin position="193"/>
        <end position="202"/>
    </location>
</feature>
<feature type="compositionally biased region" description="Basic and acidic residues" evidence="1">
    <location>
        <begin position="170"/>
        <end position="184"/>
    </location>
</feature>
<evidence type="ECO:0000313" key="2">
    <source>
        <dbReference type="EMBL" id="MPC63749.1"/>
    </source>
</evidence>
<sequence>MATIKLPVGALRQRSPGRDKGHKTPSGNCAAAAATNMTRRKSLSVSDISSLSLSPGGRGARQRVPENDLGRQSKSAQSSQSSLLGGTGLKEAGGRSLGGSFGDLMNSGEFRPTGAGWSPRTCSPIALSMVSEGAHRSEECLHALPPTISLDETDRSADARHRPDTSPARRNFEGESESCRRSIELRSASPNSHVDKRHDTRDAPGTPVRAARRSALYMEHKVTIAVDGPQPQDPPDPSPPAPPVHNQEDEEQEPVMRERRRGLHRGTKKMSMVERTQHLALLIHDQQQRSRREPVVLPVS</sequence>
<feature type="compositionally biased region" description="Basic and acidic residues" evidence="1">
    <location>
        <begin position="152"/>
        <end position="164"/>
    </location>
</feature>